<dbReference type="OrthoDB" id="2444734at2"/>
<proteinExistence type="predicted"/>
<feature type="transmembrane region" description="Helical" evidence="1">
    <location>
        <begin position="428"/>
        <end position="450"/>
    </location>
</feature>
<keyword evidence="3" id="KW-1185">Reference proteome</keyword>
<keyword evidence="1" id="KW-0472">Membrane</keyword>
<sequence length="516" mass="58278">MKKRSWLIPILMALFLISLVFVHQLSIQKQLPSEGWSKTVTISDGVKANQPFIIKGDSNWQYYIQVKDAVKQITVDERLNKVDEITVFKDLPSKVQYWTDGNKIVYLNEGDLIEKAPGTNKETVIDSEVMGLSVSKHYVAYWKNHKAFGYIPSEDKSHEVAATENNIMSLSVSDAKEDPTLLINTKNENLVQGFIVPFMEEGSELNKIFELPTQPGEYVSNFQLVESNDRLSVYYNFNAVKQGNKIVDHYVGDIDKGAEDNKIAKVKIVEEETGYQFQKPSFATLTLEDGQKHLYFSATGLLSPKRASFNVYEAVFDENSETWKAERRSSTENSSYFAYPLSNEAIVWLDKQKDEYLLAGTSQNEKVIESSLKTSGEDYALAGYYTMFSLTGSAMMLLFVAGFLIGPGIFLFGLFAVNISAIENERGWVRYVTVGLFLITVIIFLPKIVFGQFSVLAPEYLAFQWNGIVIPIIIAVVSHFLSKAGENEDWTLIQKTFYELGLNALFIVLLFGPYII</sequence>
<dbReference type="Proteomes" id="UP000308230">
    <property type="component" value="Unassembled WGS sequence"/>
</dbReference>
<gene>
    <name evidence="2" type="ORF">FCL54_15135</name>
</gene>
<feature type="transmembrane region" description="Helical" evidence="1">
    <location>
        <begin position="462"/>
        <end position="484"/>
    </location>
</feature>
<dbReference type="EMBL" id="SWLG01000010">
    <property type="protein sequence ID" value="TLS36542.1"/>
    <property type="molecule type" value="Genomic_DNA"/>
</dbReference>
<evidence type="ECO:0000313" key="3">
    <source>
        <dbReference type="Proteomes" id="UP000308230"/>
    </source>
</evidence>
<feature type="transmembrane region" description="Helical" evidence="1">
    <location>
        <begin position="394"/>
        <end position="416"/>
    </location>
</feature>
<feature type="transmembrane region" description="Helical" evidence="1">
    <location>
        <begin position="496"/>
        <end position="515"/>
    </location>
</feature>
<protein>
    <submittedName>
        <fullName evidence="2">Uncharacterized protein</fullName>
    </submittedName>
</protein>
<organism evidence="2 3">
    <name type="scientific">Exobacillus caeni</name>
    <dbReference type="NCBI Taxonomy" id="2574798"/>
    <lineage>
        <taxon>Bacteria</taxon>
        <taxon>Bacillati</taxon>
        <taxon>Bacillota</taxon>
        <taxon>Bacilli</taxon>
        <taxon>Bacillales</taxon>
        <taxon>Guptibacillaceae</taxon>
        <taxon>Exobacillus</taxon>
    </lineage>
</organism>
<dbReference type="AlphaFoldDB" id="A0A5R9EZ12"/>
<keyword evidence="1" id="KW-0812">Transmembrane</keyword>
<comment type="caution">
    <text evidence="2">The sequence shown here is derived from an EMBL/GenBank/DDBJ whole genome shotgun (WGS) entry which is preliminary data.</text>
</comment>
<accession>A0A5R9EZ12</accession>
<dbReference type="RefSeq" id="WP_138127576.1">
    <property type="nucleotide sequence ID" value="NZ_SWLG01000010.1"/>
</dbReference>
<evidence type="ECO:0000313" key="2">
    <source>
        <dbReference type="EMBL" id="TLS36542.1"/>
    </source>
</evidence>
<evidence type="ECO:0000256" key="1">
    <source>
        <dbReference type="SAM" id="Phobius"/>
    </source>
</evidence>
<keyword evidence="1" id="KW-1133">Transmembrane helix</keyword>
<name>A0A5R9EZ12_9BACL</name>
<reference evidence="2 3" key="1">
    <citation type="submission" date="2019-04" db="EMBL/GenBank/DDBJ databases">
        <title>Bacillus caeni sp. nov., a bacterium isolated from mangrove sediment.</title>
        <authorList>
            <person name="Huang H."/>
            <person name="Mo K."/>
            <person name="Hu Y."/>
        </authorList>
    </citation>
    <scope>NUCLEOTIDE SEQUENCE [LARGE SCALE GENOMIC DNA]</scope>
    <source>
        <strain evidence="2 3">HB172195</strain>
    </source>
</reference>